<dbReference type="Proteomes" id="UP001501009">
    <property type="component" value="Unassembled WGS sequence"/>
</dbReference>
<name>A0ABP7HPR9_9ACTN</name>
<sequence>MRGHRGAHQLHRSHPASGPFSLSRSWCTEHDRDPLLDQHIALTLLFGVLSAIGAGVPTVLDGGTISCAALGTLRAWKGTLTFETIARWSSRSEWPVSECTLRRALDGRLPTRRTILAFAVVAVHARARARGNGEGEVQAVVGTAEALWQAASDAVTRRRSGQPRAPHVPGRVTTLAGLGQAMERVRVTAGTPSLRALVAAPEAAGRLTRSALHNALQGRRRPSEQLLVAFAAACGAGQPTADALLAVRCRVQARPRPLAVYPCEIVERADERRQQDEACRPWLAAEPELDWYEQQLHDEEEAEYRRMTAWVDGLGDDELAELQAQAAAGAGRDLRAELTVHVARPRTSGASGC</sequence>
<evidence type="ECO:0000256" key="1">
    <source>
        <dbReference type="SAM" id="MobiDB-lite"/>
    </source>
</evidence>
<accession>A0ABP7HPR9</accession>
<dbReference type="EMBL" id="BAABDE010000016">
    <property type="protein sequence ID" value="GAA3798327.1"/>
    <property type="molecule type" value="Genomic_DNA"/>
</dbReference>
<feature type="compositionally biased region" description="Basic residues" evidence="1">
    <location>
        <begin position="1"/>
        <end position="14"/>
    </location>
</feature>
<gene>
    <name evidence="2" type="ORF">GCM10022403_035200</name>
</gene>
<organism evidence="2 3">
    <name type="scientific">Streptomyces coacervatus</name>
    <dbReference type="NCBI Taxonomy" id="647381"/>
    <lineage>
        <taxon>Bacteria</taxon>
        <taxon>Bacillati</taxon>
        <taxon>Actinomycetota</taxon>
        <taxon>Actinomycetes</taxon>
        <taxon>Kitasatosporales</taxon>
        <taxon>Streptomycetaceae</taxon>
        <taxon>Streptomyces</taxon>
    </lineage>
</organism>
<evidence type="ECO:0000313" key="2">
    <source>
        <dbReference type="EMBL" id="GAA3798327.1"/>
    </source>
</evidence>
<keyword evidence="3" id="KW-1185">Reference proteome</keyword>
<proteinExistence type="predicted"/>
<evidence type="ECO:0000313" key="3">
    <source>
        <dbReference type="Proteomes" id="UP001501009"/>
    </source>
</evidence>
<comment type="caution">
    <text evidence="2">The sequence shown here is derived from an EMBL/GenBank/DDBJ whole genome shotgun (WGS) entry which is preliminary data.</text>
</comment>
<protein>
    <submittedName>
        <fullName evidence="2">Uncharacterized protein</fullName>
    </submittedName>
</protein>
<reference evidence="3" key="1">
    <citation type="journal article" date="2019" name="Int. J. Syst. Evol. Microbiol.">
        <title>The Global Catalogue of Microorganisms (GCM) 10K type strain sequencing project: providing services to taxonomists for standard genome sequencing and annotation.</title>
        <authorList>
            <consortium name="The Broad Institute Genomics Platform"/>
            <consortium name="The Broad Institute Genome Sequencing Center for Infectious Disease"/>
            <person name="Wu L."/>
            <person name="Ma J."/>
        </authorList>
    </citation>
    <scope>NUCLEOTIDE SEQUENCE [LARGE SCALE GENOMIC DNA]</scope>
    <source>
        <strain evidence="3">JCM 17138</strain>
    </source>
</reference>
<feature type="region of interest" description="Disordered" evidence="1">
    <location>
        <begin position="1"/>
        <end position="21"/>
    </location>
</feature>